<gene>
    <name evidence="2" type="ORF">KJP28_01265</name>
</gene>
<organism evidence="2 3">
    <name type="scientific">Maritimibacter dapengensis</name>
    <dbReference type="NCBI Taxonomy" id="2836868"/>
    <lineage>
        <taxon>Bacteria</taxon>
        <taxon>Pseudomonadati</taxon>
        <taxon>Pseudomonadota</taxon>
        <taxon>Alphaproteobacteria</taxon>
        <taxon>Rhodobacterales</taxon>
        <taxon>Roseobacteraceae</taxon>
        <taxon>Maritimibacter</taxon>
    </lineage>
</organism>
<dbReference type="EMBL" id="JAHUZE010000001">
    <property type="protein sequence ID" value="MBV7377536.1"/>
    <property type="molecule type" value="Genomic_DNA"/>
</dbReference>
<dbReference type="Pfam" id="PF00561">
    <property type="entry name" value="Abhydrolase_1"/>
    <property type="match status" value="1"/>
</dbReference>
<dbReference type="InterPro" id="IPR050471">
    <property type="entry name" value="AB_hydrolase"/>
</dbReference>
<feature type="domain" description="AB hydrolase-1" evidence="1">
    <location>
        <begin position="23"/>
        <end position="254"/>
    </location>
</feature>
<keyword evidence="3" id="KW-1185">Reference proteome</keyword>
<name>A0ABS6SYV2_9RHOB</name>
<dbReference type="GO" id="GO:0016787">
    <property type="term" value="F:hydrolase activity"/>
    <property type="evidence" value="ECO:0007669"/>
    <property type="project" value="UniProtKB-KW"/>
</dbReference>
<dbReference type="PANTHER" id="PTHR43433:SF4">
    <property type="entry name" value="NON-HEME CHLOROPEROXIDASE-RELATED"/>
    <property type="match status" value="1"/>
</dbReference>
<dbReference type="PANTHER" id="PTHR43433">
    <property type="entry name" value="HYDROLASE, ALPHA/BETA FOLD FAMILY PROTEIN"/>
    <property type="match status" value="1"/>
</dbReference>
<evidence type="ECO:0000313" key="3">
    <source>
        <dbReference type="Proteomes" id="UP000756530"/>
    </source>
</evidence>
<evidence type="ECO:0000259" key="1">
    <source>
        <dbReference type="Pfam" id="PF00561"/>
    </source>
</evidence>
<evidence type="ECO:0000313" key="2">
    <source>
        <dbReference type="EMBL" id="MBV7377536.1"/>
    </source>
</evidence>
<protein>
    <submittedName>
        <fullName evidence="2">Alpha/beta hydrolase</fullName>
    </submittedName>
</protein>
<comment type="caution">
    <text evidence="2">The sequence shown here is derived from an EMBL/GenBank/DDBJ whole genome shotgun (WGS) entry which is preliminary data.</text>
</comment>
<dbReference type="InterPro" id="IPR000073">
    <property type="entry name" value="AB_hydrolase_1"/>
</dbReference>
<reference evidence="2 3" key="1">
    <citation type="submission" date="2021-05" db="EMBL/GenBank/DDBJ databases">
        <title>Culturable bacteria isolated from Daya Bay.</title>
        <authorList>
            <person name="Zheng W."/>
            <person name="Yu S."/>
            <person name="Huang Y."/>
        </authorList>
    </citation>
    <scope>NUCLEOTIDE SEQUENCE [LARGE SCALE GENOMIC DNA]</scope>
    <source>
        <strain evidence="2 3">DP4N28-5</strain>
    </source>
</reference>
<proteinExistence type="predicted"/>
<dbReference type="RefSeq" id="WP_218390417.1">
    <property type="nucleotide sequence ID" value="NZ_JAHUZE010000001.1"/>
</dbReference>
<sequence>MPKDITTNDVKLHIEDHGGDGRPVVLIHGWPMSGKAWEKQVPDLKSAGFRVITYDRRGFGESEKPDSGYDYDTLADDLHGIVTELELEDASLVGFSMGGGEVARYIARHGDDHLHSVVFAAAVPPYMMKTEDNPDGPLTPDAAQELEAGLKKDRDAFFDDFTKNFFSADGELKVSEEDRQKAIKLCKQSDQTAALGCMEAFGTTDFRADLAKVQTKCLVIHGDSDAIVPIEGSGERTKTVVVHAELEVLEGAPHGCNVSHPEAFNEVLLKFLHR</sequence>
<keyword evidence="2" id="KW-0378">Hydrolase</keyword>
<dbReference type="Proteomes" id="UP000756530">
    <property type="component" value="Unassembled WGS sequence"/>
</dbReference>
<accession>A0ABS6SYV2</accession>